<dbReference type="InterPro" id="IPR005564">
    <property type="entry name" value="Major_capsid_GpE"/>
</dbReference>
<proteinExistence type="predicted"/>
<organism evidence="1 2">
    <name type="scientific">Paenibacillus vini</name>
    <dbReference type="NCBI Taxonomy" id="1476024"/>
    <lineage>
        <taxon>Bacteria</taxon>
        <taxon>Bacillati</taxon>
        <taxon>Bacillota</taxon>
        <taxon>Bacilli</taxon>
        <taxon>Bacillales</taxon>
        <taxon>Paenibacillaceae</taxon>
        <taxon>Paenibacillus</taxon>
    </lineage>
</organism>
<reference evidence="1 2" key="1">
    <citation type="submission" date="2021-03" db="EMBL/GenBank/DDBJ databases">
        <title>Antimicrobial resistance genes in bacteria isolated from Japanese honey, and their potential for conferring macrolide and lincosamide resistance in the American foulbrood pathogen Paenibacillus larvae.</title>
        <authorList>
            <person name="Okamoto M."/>
            <person name="Kumagai M."/>
            <person name="Kanamori H."/>
            <person name="Takamatsu D."/>
        </authorList>
    </citation>
    <scope>NUCLEOTIDE SEQUENCE [LARGE SCALE GENOMIC DNA]</scope>
    <source>
        <strain evidence="1 2">J42TS3</strain>
    </source>
</reference>
<gene>
    <name evidence="1" type="ORF">J42TS3_49870</name>
</gene>
<sequence>MTDVLELFNQKTVLDYLKERTFQTYAAGEALFPEQKFDTLEFEYLVGANDLPVVAKVHAFDTEAEIGSIEAAKQALEAAYIKKKYQIKEKDLIALKFPRTEQERTYLIQRVFNLIDKAVNDVRAAAELMRMQVLANGVLELQLHVPGEPKTLTLDYHVPTNHKEVLSGTSLWDSETADVLGDLERWASALDVVPTRALTSKKVAGSMLRNSKIRGYLYGTDTGRVANLADLNAFMIQQGLPAVAVYDAGQNSKYREQNADGTYATSSYFPDNKFVMFGDGPLGQTLYGPTPEESRMVLSGADVSNVGKVIAMLYEEGKDPISTWAKAAATVIPSFPEANNVFQAQVV</sequence>
<evidence type="ECO:0000313" key="1">
    <source>
        <dbReference type="EMBL" id="GIP55952.1"/>
    </source>
</evidence>
<dbReference type="Proteomes" id="UP000679992">
    <property type="component" value="Unassembled WGS sequence"/>
</dbReference>
<evidence type="ECO:0000313" key="2">
    <source>
        <dbReference type="Proteomes" id="UP000679992"/>
    </source>
</evidence>
<dbReference type="Gene3D" id="3.90.1690.10">
    <property type="entry name" value="phage-related protein like domain"/>
    <property type="match status" value="1"/>
</dbReference>
<dbReference type="EMBL" id="BOSL01000026">
    <property type="protein sequence ID" value="GIP55952.1"/>
    <property type="molecule type" value="Genomic_DNA"/>
</dbReference>
<keyword evidence="2" id="KW-1185">Reference proteome</keyword>
<dbReference type="InterPro" id="IPR053738">
    <property type="entry name" value="Lambda_capsid_assembly"/>
</dbReference>
<name>A0ABQ4MJ09_9BACL</name>
<dbReference type="Pfam" id="PF03864">
    <property type="entry name" value="Phage_cap_E"/>
    <property type="match status" value="1"/>
</dbReference>
<dbReference type="RefSeq" id="WP_213656699.1">
    <property type="nucleotide sequence ID" value="NZ_BOSL01000026.1"/>
</dbReference>
<accession>A0ABQ4MJ09</accession>
<protein>
    <submittedName>
        <fullName evidence="1">Minor capsid protein E</fullName>
    </submittedName>
</protein>
<comment type="caution">
    <text evidence="1">The sequence shown here is derived from an EMBL/GenBank/DDBJ whole genome shotgun (WGS) entry which is preliminary data.</text>
</comment>